<dbReference type="Proteomes" id="UP000077868">
    <property type="component" value="Chromosome"/>
</dbReference>
<evidence type="ECO:0000256" key="2">
    <source>
        <dbReference type="ARBA" id="ARBA00005189"/>
    </source>
</evidence>
<evidence type="ECO:0000256" key="6">
    <source>
        <dbReference type="ARBA" id="ARBA00022679"/>
    </source>
</evidence>
<dbReference type="InterPro" id="IPR009721">
    <property type="entry name" value="O-acyltransferase_WSD1_C"/>
</dbReference>
<sequence>MARGGRGRRTFSPVALVTLGGGGPPASARERLTVVSPIDPTSTGFLLAENRNMPMHVGGLQLFEKPDGAGDDYIREMYEAMSDVDELAPLFLKHPYRSVRTGGQLVWKPDLQFDAHHHVRHSALPAPGRYRELFDLCSRLHSTRLAWERPLWESHIIEGLADGRVALYTKTHHALVDGISAMRLLQSVLSTDPDRRGMPAPWAATPSKPRSSPPAADPGHGLTDIPISALRSALGLTAEAAGLPGALVRTLSQGVRNETSAVSFHAPRTIFNQSITGARRFAAEDWPTERLRAIGKATGTTINDVVMAMCSGAIRAYLIELDALPAAPLVAMVPVGLNAKQSQHASADGGNAVGAVMVQLATDRSDPGERLRAIHDSMAAGKEALSSMTPVQIMAMSALGQAPMILAPLLRMQGIVRPPYNLIISNVPGPRTTHYWNGARLVGTYPLSIPINGMALNITCTSYDGQMAFGLTGCRRTVPHLQRLLGHLENEVVALERAAGVA</sequence>
<dbReference type="GO" id="GO:0005886">
    <property type="term" value="C:plasma membrane"/>
    <property type="evidence" value="ECO:0007669"/>
    <property type="project" value="TreeGrafter"/>
</dbReference>
<dbReference type="SUPFAM" id="SSF52777">
    <property type="entry name" value="CoA-dependent acyltransferases"/>
    <property type="match status" value="2"/>
</dbReference>
<feature type="domain" description="O-acyltransferase WSD1 C-terminal" evidence="14">
    <location>
        <begin position="350"/>
        <end position="493"/>
    </location>
</feature>
<dbReference type="GO" id="GO:0019432">
    <property type="term" value="P:triglyceride biosynthetic process"/>
    <property type="evidence" value="ECO:0007669"/>
    <property type="project" value="UniProtKB-UniPathway"/>
</dbReference>
<dbReference type="UniPathway" id="UPA00282"/>
<evidence type="ECO:0000256" key="8">
    <source>
        <dbReference type="ARBA" id="ARBA00023098"/>
    </source>
</evidence>
<evidence type="ECO:0000256" key="4">
    <source>
        <dbReference type="ARBA" id="ARBA00013244"/>
    </source>
</evidence>
<dbReference type="InterPro" id="IPR004255">
    <property type="entry name" value="O-acyltransferase_WSD1_N"/>
</dbReference>
<evidence type="ECO:0000256" key="9">
    <source>
        <dbReference type="ARBA" id="ARBA00023315"/>
    </source>
</evidence>
<evidence type="ECO:0000259" key="13">
    <source>
        <dbReference type="Pfam" id="PF03007"/>
    </source>
</evidence>
<keyword evidence="8 11" id="KW-0443">Lipid metabolism</keyword>
<dbReference type="Gene3D" id="3.30.559.30">
    <property type="entry name" value="Nonribosomal peptide synthetase, condensation domain"/>
    <property type="match status" value="1"/>
</dbReference>
<dbReference type="EMBL" id="CP015079">
    <property type="protein sequence ID" value="ANH36856.1"/>
    <property type="molecule type" value="Genomic_DNA"/>
</dbReference>
<evidence type="ECO:0000256" key="11">
    <source>
        <dbReference type="RuleBase" id="RU361241"/>
    </source>
</evidence>
<reference evidence="15 16" key="1">
    <citation type="submission" date="2016-03" db="EMBL/GenBank/DDBJ databases">
        <title>Complete genome sequence of a soil Actinobacterium, Nocardioides dokdonensis FR1436.</title>
        <authorList>
            <person name="Kwon S.-K."/>
            <person name="Kim K."/>
            <person name="Kim J.F."/>
        </authorList>
    </citation>
    <scope>NUCLEOTIDE SEQUENCE [LARGE SCALE GENOMIC DNA]</scope>
    <source>
        <strain evidence="15 16">FR1436</strain>
    </source>
</reference>
<dbReference type="InterPro" id="IPR014292">
    <property type="entry name" value="Acyl_transf_WS/DGAT"/>
</dbReference>
<dbReference type="GO" id="GO:0071731">
    <property type="term" value="P:response to nitric oxide"/>
    <property type="evidence" value="ECO:0007669"/>
    <property type="project" value="TreeGrafter"/>
</dbReference>
<dbReference type="GO" id="GO:0001666">
    <property type="term" value="P:response to hypoxia"/>
    <property type="evidence" value="ECO:0007669"/>
    <property type="project" value="TreeGrafter"/>
</dbReference>
<comment type="catalytic activity">
    <reaction evidence="10 11">
        <text>an acyl-CoA + a 1,2-diacyl-sn-glycerol = a triacyl-sn-glycerol + CoA</text>
        <dbReference type="Rhea" id="RHEA:10868"/>
        <dbReference type="ChEBI" id="CHEBI:17815"/>
        <dbReference type="ChEBI" id="CHEBI:57287"/>
        <dbReference type="ChEBI" id="CHEBI:58342"/>
        <dbReference type="ChEBI" id="CHEBI:64615"/>
        <dbReference type="EC" id="2.3.1.20"/>
    </reaction>
</comment>
<evidence type="ECO:0000256" key="12">
    <source>
        <dbReference type="SAM" id="MobiDB-lite"/>
    </source>
</evidence>
<protein>
    <recommendedName>
        <fullName evidence="4 11">Diacylglycerol O-acyltransferase</fullName>
        <ecNumber evidence="4 11">2.3.1.20</ecNumber>
    </recommendedName>
</protein>
<dbReference type="Pfam" id="PF06974">
    <property type="entry name" value="WS_DGAT_C"/>
    <property type="match status" value="1"/>
</dbReference>
<dbReference type="PANTHER" id="PTHR31650">
    <property type="entry name" value="O-ACYLTRANSFERASE (WSD1-LIKE) FAMILY PROTEIN"/>
    <property type="match status" value="1"/>
</dbReference>
<evidence type="ECO:0000256" key="7">
    <source>
        <dbReference type="ARBA" id="ARBA00022798"/>
    </source>
</evidence>
<dbReference type="InterPro" id="IPR045034">
    <property type="entry name" value="O-acyltransferase_WSD1-like"/>
</dbReference>
<dbReference type="PATRIC" id="fig|1300347.3.peg.404"/>
<evidence type="ECO:0000256" key="1">
    <source>
        <dbReference type="ARBA" id="ARBA00004771"/>
    </source>
</evidence>
<dbReference type="PANTHER" id="PTHR31650:SF1">
    <property type="entry name" value="WAX ESTER SYNTHASE_DIACYLGLYCEROL ACYLTRANSFERASE 4-RELATED"/>
    <property type="match status" value="1"/>
</dbReference>
<evidence type="ECO:0000313" key="15">
    <source>
        <dbReference type="EMBL" id="ANH36856.1"/>
    </source>
</evidence>
<dbReference type="EC" id="2.3.1.20" evidence="4 11"/>
<keyword evidence="16" id="KW-1185">Reference proteome</keyword>
<comment type="pathway">
    <text evidence="1 11">Glycerolipid metabolism; triacylglycerol biosynthesis.</text>
</comment>
<dbReference type="GO" id="GO:0051701">
    <property type="term" value="P:biological process involved in interaction with host"/>
    <property type="evidence" value="ECO:0007669"/>
    <property type="project" value="TreeGrafter"/>
</dbReference>
<keyword evidence="7 11" id="KW-0319">Glycerol metabolism</keyword>
<evidence type="ECO:0000259" key="14">
    <source>
        <dbReference type="Pfam" id="PF06974"/>
    </source>
</evidence>
<dbReference type="GO" id="GO:0004144">
    <property type="term" value="F:diacylglycerol O-acyltransferase activity"/>
    <property type="evidence" value="ECO:0007669"/>
    <property type="project" value="UniProtKB-EC"/>
</dbReference>
<feature type="region of interest" description="Disordered" evidence="12">
    <location>
        <begin position="195"/>
        <end position="222"/>
    </location>
</feature>
<evidence type="ECO:0000256" key="10">
    <source>
        <dbReference type="ARBA" id="ARBA00048109"/>
    </source>
</evidence>
<gene>
    <name evidence="15" type="primary">tgs2</name>
    <name evidence="15" type="ORF">I601_0404</name>
</gene>
<keyword evidence="9 11" id="KW-0012">Acyltransferase</keyword>
<dbReference type="STRING" id="1300347.I601_0404"/>
<feature type="domain" description="O-acyltransferase WSD1-like N-terminal" evidence="13">
    <location>
        <begin position="43"/>
        <end position="306"/>
    </location>
</feature>
<keyword evidence="5 11" id="KW-0444">Lipid biosynthesis</keyword>
<dbReference type="KEGG" id="ndk:I601_0404"/>
<comment type="pathway">
    <text evidence="2">Lipid metabolism.</text>
</comment>
<comment type="similarity">
    <text evidence="3 11">Belongs to the long-chain O-acyltransferase family.</text>
</comment>
<dbReference type="AlphaFoldDB" id="A0A1A9GFL9"/>
<accession>A0A1A9GFL9</accession>
<dbReference type="NCBIfam" id="TIGR02946">
    <property type="entry name" value="acyl_WS_DGAT"/>
    <property type="match status" value="1"/>
</dbReference>
<organism evidence="15 16">
    <name type="scientific">Nocardioides dokdonensis FR1436</name>
    <dbReference type="NCBI Taxonomy" id="1300347"/>
    <lineage>
        <taxon>Bacteria</taxon>
        <taxon>Bacillati</taxon>
        <taxon>Actinomycetota</taxon>
        <taxon>Actinomycetes</taxon>
        <taxon>Propionibacteriales</taxon>
        <taxon>Nocardioidaceae</taxon>
        <taxon>Nocardioides</taxon>
    </lineage>
</organism>
<evidence type="ECO:0000313" key="16">
    <source>
        <dbReference type="Proteomes" id="UP000077868"/>
    </source>
</evidence>
<evidence type="ECO:0000256" key="3">
    <source>
        <dbReference type="ARBA" id="ARBA00009587"/>
    </source>
</evidence>
<evidence type="ECO:0000256" key="5">
    <source>
        <dbReference type="ARBA" id="ARBA00022516"/>
    </source>
</evidence>
<dbReference type="Pfam" id="PF03007">
    <property type="entry name" value="WS_DGAT_cat"/>
    <property type="match status" value="1"/>
</dbReference>
<dbReference type="GO" id="GO:0006071">
    <property type="term" value="P:glycerol metabolic process"/>
    <property type="evidence" value="ECO:0007669"/>
    <property type="project" value="UniProtKB-KW"/>
</dbReference>
<name>A0A1A9GFL9_9ACTN</name>
<keyword evidence="6 11" id="KW-0808">Transferase</keyword>
<proteinExistence type="inferred from homology"/>